<reference evidence="3 4" key="1">
    <citation type="submission" date="2016-05" db="EMBL/GenBank/DDBJ databases">
        <authorList>
            <person name="Naeem Raeece"/>
        </authorList>
    </citation>
    <scope>NUCLEOTIDE SEQUENCE [LARGE SCALE GENOMIC DNA]</scope>
</reference>
<dbReference type="AlphaFoldDB" id="A0A1A8X7B9"/>
<protein>
    <recommendedName>
        <fullName evidence="5">PIR Superfamily Protein</fullName>
    </recommendedName>
</protein>
<sequence>MDACTREFCYYIKESRKLHEKLKASCHPNNEEPKCHVIKDIEKINDYDKIKKLKCDKLKYPLSKFMLISFRSKLPNLFLGREIDAYYESEDETLELLDDIHETMDRTTYDSRYDIWLSSTMK</sequence>
<proteinExistence type="predicted"/>
<dbReference type="EMBL" id="FLQU01001729">
    <property type="protein sequence ID" value="SBS94232.1"/>
    <property type="molecule type" value="Genomic_DNA"/>
</dbReference>
<evidence type="ECO:0008006" key="5">
    <source>
        <dbReference type="Google" id="ProtNLM"/>
    </source>
</evidence>
<evidence type="ECO:0000313" key="4">
    <source>
        <dbReference type="Proteomes" id="UP000078560"/>
    </source>
</evidence>
<name>A0A1A8X7B9_PLAOA</name>
<evidence type="ECO:0000313" key="1">
    <source>
        <dbReference type="EMBL" id="SBS94232.1"/>
    </source>
</evidence>
<accession>A0A1A8X7B9</accession>
<reference evidence="2" key="2">
    <citation type="submission" date="2016-05" db="EMBL/GenBank/DDBJ databases">
        <authorList>
            <person name="Lavstsen T."/>
            <person name="Jespersen J.S."/>
        </authorList>
    </citation>
    <scope>NUCLEOTIDE SEQUENCE [LARGE SCALE GENOMIC DNA]</scope>
</reference>
<dbReference type="Proteomes" id="UP000078546">
    <property type="component" value="Unassembled WGS sequence"/>
</dbReference>
<evidence type="ECO:0000313" key="2">
    <source>
        <dbReference type="EMBL" id="SBT00503.1"/>
    </source>
</evidence>
<dbReference type="Proteomes" id="UP000078560">
    <property type="component" value="Unassembled WGS sequence"/>
</dbReference>
<evidence type="ECO:0000313" key="3">
    <source>
        <dbReference type="Proteomes" id="UP000078546"/>
    </source>
</evidence>
<dbReference type="EMBL" id="FLQV01001953">
    <property type="protein sequence ID" value="SBT00503.1"/>
    <property type="molecule type" value="Genomic_DNA"/>
</dbReference>
<gene>
    <name evidence="2" type="ORF">POVCU1_060420</name>
    <name evidence="1" type="ORF">POVCU2_0086790</name>
</gene>
<organism evidence="2 3">
    <name type="scientific">Plasmodium ovale curtisi</name>
    <dbReference type="NCBI Taxonomy" id="864141"/>
    <lineage>
        <taxon>Eukaryota</taxon>
        <taxon>Sar</taxon>
        <taxon>Alveolata</taxon>
        <taxon>Apicomplexa</taxon>
        <taxon>Aconoidasida</taxon>
        <taxon>Haemosporida</taxon>
        <taxon>Plasmodiidae</taxon>
        <taxon>Plasmodium</taxon>
        <taxon>Plasmodium (Plasmodium)</taxon>
    </lineage>
</organism>